<keyword evidence="5" id="KW-1185">Reference proteome</keyword>
<dbReference type="InterPro" id="IPR007111">
    <property type="entry name" value="NACHT_NTPase"/>
</dbReference>
<reference evidence="4 5" key="1">
    <citation type="submission" date="2018-05" db="EMBL/GenBank/DDBJ databases">
        <title>Genomic Encyclopedia of Archaeal and Bacterial Type Strains, Phase II (KMG-II): from individual species to whole genera.</title>
        <authorList>
            <person name="Goeker M."/>
        </authorList>
    </citation>
    <scope>NUCLEOTIDE SEQUENCE [LARGE SCALE GENOMIC DNA]</scope>
    <source>
        <strain evidence="4 5">DSM 45184</strain>
    </source>
</reference>
<dbReference type="Gene3D" id="3.90.1580.10">
    <property type="entry name" value="paralog of FGE (formylglycine-generating enzyme)"/>
    <property type="match status" value="1"/>
</dbReference>
<keyword evidence="1" id="KW-0812">Transmembrane</keyword>
<dbReference type="InterPro" id="IPR005532">
    <property type="entry name" value="SUMF_dom"/>
</dbReference>
<dbReference type="Pfam" id="PF03781">
    <property type="entry name" value="FGE-sulfatase"/>
    <property type="match status" value="1"/>
</dbReference>
<dbReference type="SUPFAM" id="SSF52540">
    <property type="entry name" value="P-loop containing nucleoside triphosphate hydrolases"/>
    <property type="match status" value="1"/>
</dbReference>
<dbReference type="SUPFAM" id="SSF56436">
    <property type="entry name" value="C-type lectin-like"/>
    <property type="match status" value="1"/>
</dbReference>
<dbReference type="EMBL" id="QGGR01000051">
    <property type="protein sequence ID" value="PWK28039.1"/>
    <property type="molecule type" value="Genomic_DNA"/>
</dbReference>
<feature type="transmembrane region" description="Helical" evidence="1">
    <location>
        <begin position="12"/>
        <end position="32"/>
    </location>
</feature>
<evidence type="ECO:0000259" key="2">
    <source>
        <dbReference type="Pfam" id="PF03781"/>
    </source>
</evidence>
<dbReference type="Pfam" id="PF05729">
    <property type="entry name" value="NACHT"/>
    <property type="match status" value="1"/>
</dbReference>
<organism evidence="4 5">
    <name type="scientific">Actinoplanes xinjiangensis</name>
    <dbReference type="NCBI Taxonomy" id="512350"/>
    <lineage>
        <taxon>Bacteria</taxon>
        <taxon>Bacillati</taxon>
        <taxon>Actinomycetota</taxon>
        <taxon>Actinomycetes</taxon>
        <taxon>Micromonosporales</taxon>
        <taxon>Micromonosporaceae</taxon>
        <taxon>Actinoplanes</taxon>
    </lineage>
</organism>
<evidence type="ECO:0000256" key="1">
    <source>
        <dbReference type="SAM" id="Phobius"/>
    </source>
</evidence>
<feature type="transmembrane region" description="Helical" evidence="1">
    <location>
        <begin position="44"/>
        <end position="66"/>
    </location>
</feature>
<protein>
    <submittedName>
        <fullName evidence="4">Sulfatase-modifying factor enzyme 1</fullName>
    </submittedName>
</protein>
<dbReference type="Proteomes" id="UP000245697">
    <property type="component" value="Unassembled WGS sequence"/>
</dbReference>
<dbReference type="InterPro" id="IPR042095">
    <property type="entry name" value="SUMF_sf"/>
</dbReference>
<evidence type="ECO:0000313" key="5">
    <source>
        <dbReference type="Proteomes" id="UP000245697"/>
    </source>
</evidence>
<dbReference type="InterPro" id="IPR027417">
    <property type="entry name" value="P-loop_NTPase"/>
</dbReference>
<keyword evidence="1" id="KW-1133">Transmembrane helix</keyword>
<dbReference type="AlphaFoldDB" id="A0A316EEI0"/>
<dbReference type="InterPro" id="IPR016187">
    <property type="entry name" value="CTDL_fold"/>
</dbReference>
<feature type="domain" description="Sulfatase-modifying factor enzyme-like" evidence="2">
    <location>
        <begin position="485"/>
        <end position="573"/>
    </location>
</feature>
<feature type="domain" description="NACHT" evidence="3">
    <location>
        <begin position="128"/>
        <end position="255"/>
    </location>
</feature>
<proteinExistence type="predicted"/>
<comment type="caution">
    <text evidence="4">The sequence shown here is derived from an EMBL/GenBank/DDBJ whole genome shotgun (WGS) entry which is preliminary data.</text>
</comment>
<gene>
    <name evidence="4" type="ORF">BC793_15113</name>
</gene>
<sequence length="640" mass="69654">MHRWGRLLVKIGWTFAAVGMVASVALFMWLVLTASDDQKFNRLVGFSNIFAFVVGVFGLLVAALGIQQSNKEAPAEAAITSILRNQIGYYDGAGWTKRAIQLFVQREGVGRASAATTLKTWSLSSKQRAIILTGEFGCGKTWVLLRLARDLAKLRLRHGASIPFPVYLSLGRLAHTKVSSKAELMALAFPTPISLADGIGPGEPILMILDGIDEMVNVSGANIDRVKALLSLVSQSTSRSTRFVVGCRAQTLGAVRLSDELELALRRQEDHDATKWSNEQALGSMAFVGLLTIEAITAEQADAYLSRSPAASTWQKVRSEPAFQNLAHASFTLSLLVDALPTLYRQGAACADLPGLYAAATTAWLLRAGVAKGDISDYELRLQQVATAHLLGMNDGEHPEMSKILDRAGILKEGGQGWSGFRHYTFAEYYLACAIYRATETHSSDILGRVDLIYAYNVNRFLIPMLNRRAAAADSGSENERVAVVTGTQFRRFLKETGWRRKGYGYWRSIAGVDGIIPWETGDPGSLAIAVDGPQDLLGADGVSQNPIGGISWYDAFQYACWVGGRLPTTEEVLAMETENGTPPRLWTGTWHREISALIQVVNRVDDPATPRLEGINPDLRVENLGFAVALHGLGSMTLP</sequence>
<dbReference type="Gene3D" id="3.40.50.300">
    <property type="entry name" value="P-loop containing nucleotide triphosphate hydrolases"/>
    <property type="match status" value="1"/>
</dbReference>
<keyword evidence="1" id="KW-0472">Membrane</keyword>
<name>A0A316EEI0_9ACTN</name>
<evidence type="ECO:0000313" key="4">
    <source>
        <dbReference type="EMBL" id="PWK28039.1"/>
    </source>
</evidence>
<evidence type="ECO:0000259" key="3">
    <source>
        <dbReference type="Pfam" id="PF05729"/>
    </source>
</evidence>
<accession>A0A316EEI0</accession>